<evidence type="ECO:0000313" key="2">
    <source>
        <dbReference type="Proteomes" id="UP000275408"/>
    </source>
</evidence>
<keyword evidence="2" id="KW-1185">Reference proteome</keyword>
<gene>
    <name evidence="1" type="ORF">pdam_00025440</name>
</gene>
<organism evidence="1 2">
    <name type="scientific">Pocillopora damicornis</name>
    <name type="common">Cauliflower coral</name>
    <name type="synonym">Millepora damicornis</name>
    <dbReference type="NCBI Taxonomy" id="46731"/>
    <lineage>
        <taxon>Eukaryota</taxon>
        <taxon>Metazoa</taxon>
        <taxon>Cnidaria</taxon>
        <taxon>Anthozoa</taxon>
        <taxon>Hexacorallia</taxon>
        <taxon>Scleractinia</taxon>
        <taxon>Astrocoeniina</taxon>
        <taxon>Pocilloporidae</taxon>
        <taxon>Pocillopora</taxon>
    </lineage>
</organism>
<evidence type="ECO:0000313" key="1">
    <source>
        <dbReference type="EMBL" id="RMX49017.1"/>
    </source>
</evidence>
<reference evidence="1 2" key="1">
    <citation type="journal article" date="2018" name="Sci. Rep.">
        <title>Comparative analysis of the Pocillopora damicornis genome highlights role of immune system in coral evolution.</title>
        <authorList>
            <person name="Cunning R."/>
            <person name="Bay R.A."/>
            <person name="Gillette P."/>
            <person name="Baker A.C."/>
            <person name="Traylor-Knowles N."/>
        </authorList>
    </citation>
    <scope>NUCLEOTIDE SEQUENCE [LARGE SCALE GENOMIC DNA]</scope>
    <source>
        <strain evidence="1">RSMAS</strain>
        <tissue evidence="1">Whole animal</tissue>
    </source>
</reference>
<feature type="non-terminal residue" evidence="1">
    <location>
        <position position="1"/>
    </location>
</feature>
<protein>
    <submittedName>
        <fullName evidence="1">Uncharacterized protein</fullName>
    </submittedName>
</protein>
<proteinExistence type="predicted"/>
<comment type="caution">
    <text evidence="1">The sequence shown here is derived from an EMBL/GenBank/DDBJ whole genome shotgun (WGS) entry which is preliminary data.</text>
</comment>
<accession>A0A3M6U5Y3</accession>
<sequence length="61" mass="7257">NKREKEFNLLMYNKAPRLKFVIQATDSSKSKGRDPTMAWQSIVRIYLPLVILKRITFMELK</sequence>
<dbReference type="Proteomes" id="UP000275408">
    <property type="component" value="Unassembled WGS sequence"/>
</dbReference>
<dbReference type="EMBL" id="RCHS01002204">
    <property type="protein sequence ID" value="RMX49017.1"/>
    <property type="molecule type" value="Genomic_DNA"/>
</dbReference>
<dbReference type="AlphaFoldDB" id="A0A3M6U5Y3"/>
<name>A0A3M6U5Y3_POCDA</name>